<dbReference type="RefSeq" id="WP_134425387.1">
    <property type="nucleotide sequence ID" value="NZ_SOHA01000039.1"/>
</dbReference>
<proteinExistence type="predicted"/>
<reference evidence="1 2" key="1">
    <citation type="submission" date="2019-03" db="EMBL/GenBank/DDBJ databases">
        <title>Genomics of glacier-inhabiting Cryobacterium strains.</title>
        <authorList>
            <person name="Liu Q."/>
            <person name="Xin Y.-H."/>
        </authorList>
    </citation>
    <scope>NUCLEOTIDE SEQUENCE [LARGE SCALE GENOMIC DNA]</scope>
    <source>
        <strain evidence="1 2">TMT1-51</strain>
    </source>
</reference>
<name>A0A4Y8JU43_9MICO</name>
<sequence length="159" mass="16023">MARLSTFVHVHVGGESKVYGPDDVIPDGIAALITNPKVWAEAPTEGAPATSVPATGVAGAPPRAGAGSGAAVWLAYAVSLGIEVPEKASKKDILDLVDAFVAPAAAPAETPAAENSIPAKDADVATWRAYADAQGFETDDDVSVAEIIATLDANSTATE</sequence>
<dbReference type="AlphaFoldDB" id="A0A4Y8JU43"/>
<protein>
    <submittedName>
        <fullName evidence="1">Uncharacterized protein</fullName>
    </submittedName>
</protein>
<keyword evidence="2" id="KW-1185">Reference proteome</keyword>
<accession>A0A4Y8JU43</accession>
<organism evidence="1 2">
    <name type="scientific">Cryobacterium cryoconiti</name>
    <dbReference type="NCBI Taxonomy" id="1259239"/>
    <lineage>
        <taxon>Bacteria</taxon>
        <taxon>Bacillati</taxon>
        <taxon>Actinomycetota</taxon>
        <taxon>Actinomycetes</taxon>
        <taxon>Micrococcales</taxon>
        <taxon>Microbacteriaceae</taxon>
        <taxon>Cryobacterium</taxon>
    </lineage>
</organism>
<comment type="caution">
    <text evidence="1">The sequence shown here is derived from an EMBL/GenBank/DDBJ whole genome shotgun (WGS) entry which is preliminary data.</text>
</comment>
<evidence type="ECO:0000313" key="1">
    <source>
        <dbReference type="EMBL" id="TFD27517.1"/>
    </source>
</evidence>
<gene>
    <name evidence="1" type="ORF">E3T49_13325</name>
</gene>
<dbReference type="Proteomes" id="UP000297472">
    <property type="component" value="Unassembled WGS sequence"/>
</dbReference>
<dbReference type="EMBL" id="SOHA01000039">
    <property type="protein sequence ID" value="TFD27517.1"/>
    <property type="molecule type" value="Genomic_DNA"/>
</dbReference>
<evidence type="ECO:0000313" key="2">
    <source>
        <dbReference type="Proteomes" id="UP000297472"/>
    </source>
</evidence>
<dbReference type="OrthoDB" id="7605636at2"/>